<keyword evidence="2" id="KW-0813">Transport</keyword>
<feature type="transmembrane region" description="Helical" evidence="7">
    <location>
        <begin position="7"/>
        <end position="27"/>
    </location>
</feature>
<feature type="transmembrane region" description="Helical" evidence="7">
    <location>
        <begin position="157"/>
        <end position="178"/>
    </location>
</feature>
<feature type="transmembrane region" description="Helical" evidence="7">
    <location>
        <begin position="261"/>
        <end position="279"/>
    </location>
</feature>
<organism evidence="8 9">
    <name type="scientific">Rhodanobacter aciditrophus</name>
    <dbReference type="NCBI Taxonomy" id="1623218"/>
    <lineage>
        <taxon>Bacteria</taxon>
        <taxon>Pseudomonadati</taxon>
        <taxon>Pseudomonadota</taxon>
        <taxon>Gammaproteobacteria</taxon>
        <taxon>Lysobacterales</taxon>
        <taxon>Rhodanobacteraceae</taxon>
        <taxon>Rhodanobacter</taxon>
    </lineage>
</organism>
<evidence type="ECO:0000256" key="4">
    <source>
        <dbReference type="ARBA" id="ARBA00022692"/>
    </source>
</evidence>
<feature type="transmembrane region" description="Helical" evidence="7">
    <location>
        <begin position="313"/>
        <end position="332"/>
    </location>
</feature>
<name>A0ABW4B330_9GAMM</name>
<feature type="transmembrane region" description="Helical" evidence="7">
    <location>
        <begin position="291"/>
        <end position="307"/>
    </location>
</feature>
<dbReference type="InterPro" id="IPR050171">
    <property type="entry name" value="MFS_Transporters"/>
</dbReference>
<feature type="transmembrane region" description="Helical" evidence="7">
    <location>
        <begin position="95"/>
        <end position="116"/>
    </location>
</feature>
<dbReference type="InterPro" id="IPR036259">
    <property type="entry name" value="MFS_trans_sf"/>
</dbReference>
<feature type="transmembrane region" description="Helical" evidence="7">
    <location>
        <begin position="353"/>
        <end position="376"/>
    </location>
</feature>
<dbReference type="InterPro" id="IPR011701">
    <property type="entry name" value="MFS"/>
</dbReference>
<dbReference type="Proteomes" id="UP001597059">
    <property type="component" value="Unassembled WGS sequence"/>
</dbReference>
<feature type="transmembrane region" description="Helical" evidence="7">
    <location>
        <begin position="128"/>
        <end position="151"/>
    </location>
</feature>
<keyword evidence="4 7" id="KW-0812">Transmembrane</keyword>
<reference evidence="9" key="1">
    <citation type="journal article" date="2019" name="Int. J. Syst. Evol. Microbiol.">
        <title>The Global Catalogue of Microorganisms (GCM) 10K type strain sequencing project: providing services to taxonomists for standard genome sequencing and annotation.</title>
        <authorList>
            <consortium name="The Broad Institute Genomics Platform"/>
            <consortium name="The Broad Institute Genome Sequencing Center for Infectious Disease"/>
            <person name="Wu L."/>
            <person name="Ma J."/>
        </authorList>
    </citation>
    <scope>NUCLEOTIDE SEQUENCE [LARGE SCALE GENOMIC DNA]</scope>
    <source>
        <strain evidence="9">JCM 30774</strain>
    </source>
</reference>
<dbReference type="RefSeq" id="WP_377367118.1">
    <property type="nucleotide sequence ID" value="NZ_JBHTMN010000011.1"/>
</dbReference>
<keyword evidence="6 7" id="KW-0472">Membrane</keyword>
<evidence type="ECO:0000256" key="3">
    <source>
        <dbReference type="ARBA" id="ARBA00022475"/>
    </source>
</evidence>
<feature type="transmembrane region" description="Helical" evidence="7">
    <location>
        <begin position="382"/>
        <end position="400"/>
    </location>
</feature>
<evidence type="ECO:0000256" key="7">
    <source>
        <dbReference type="SAM" id="Phobius"/>
    </source>
</evidence>
<feature type="transmembrane region" description="Helical" evidence="7">
    <location>
        <begin position="71"/>
        <end position="89"/>
    </location>
</feature>
<evidence type="ECO:0000256" key="2">
    <source>
        <dbReference type="ARBA" id="ARBA00022448"/>
    </source>
</evidence>
<evidence type="ECO:0000313" key="9">
    <source>
        <dbReference type="Proteomes" id="UP001597059"/>
    </source>
</evidence>
<gene>
    <name evidence="8" type="ORF">ACFQ45_09750</name>
</gene>
<protein>
    <submittedName>
        <fullName evidence="8">MFS transporter</fullName>
    </submittedName>
</protein>
<feature type="transmembrane region" description="Helical" evidence="7">
    <location>
        <begin position="39"/>
        <end position="59"/>
    </location>
</feature>
<keyword evidence="3" id="KW-1003">Cell membrane</keyword>
<dbReference type="EMBL" id="JBHTMN010000011">
    <property type="protein sequence ID" value="MFD1383651.1"/>
    <property type="molecule type" value="Genomic_DNA"/>
</dbReference>
<dbReference type="PANTHER" id="PTHR23517:SF3">
    <property type="entry name" value="INTEGRAL MEMBRANE TRANSPORT PROTEIN"/>
    <property type="match status" value="1"/>
</dbReference>
<proteinExistence type="predicted"/>
<keyword evidence="5 7" id="KW-1133">Transmembrane helix</keyword>
<dbReference type="Pfam" id="PF07690">
    <property type="entry name" value="MFS_1"/>
    <property type="match status" value="1"/>
</dbReference>
<evidence type="ECO:0000256" key="6">
    <source>
        <dbReference type="ARBA" id="ARBA00023136"/>
    </source>
</evidence>
<evidence type="ECO:0000313" key="8">
    <source>
        <dbReference type="EMBL" id="MFD1383651.1"/>
    </source>
</evidence>
<accession>A0ABW4B330</accession>
<evidence type="ECO:0000256" key="1">
    <source>
        <dbReference type="ARBA" id="ARBA00004651"/>
    </source>
</evidence>
<keyword evidence="9" id="KW-1185">Reference proteome</keyword>
<comment type="subcellular location">
    <subcellularLocation>
        <location evidence="1">Cell membrane</location>
        <topology evidence="1">Multi-pass membrane protein</topology>
    </subcellularLocation>
</comment>
<sequence>MSLRSAILVMSALGVISDSILIAFYPQFFELRYGSTSPILVGSYIASISIAVMCTLPFWARLALKVETMHLLLWTQLAAGLLGVISAFAPTVASYWAITMVMFMTKASYLLMFPYLMRLEKHEDHGHVIGLLSVIIHIAGIMAATFGGWSLQHFGSTTSILVMAAGDFCQMAICYYLIQSNKVIHTNQSDIPIEKDLPSRDQSNGETAATLSSPQQATSRRIMALAKLCLIMLVFDFSAYLIRPFFSVYWEDVSGLPDRAITGAVFAIPALAALLGLWANKLADRGKLPKMNHTLLNLMLGVVGLAMQSTDSIASILIGRFLFGWGLFQIIVKLEVTLFKISSPEYYARDFSVTNFCQNLGVLLSSFGAGYVVSILGIQQTFVIAAIGFVVTAIACKALLNMDQATPPKEPVSDAIS</sequence>
<dbReference type="SUPFAM" id="SSF103473">
    <property type="entry name" value="MFS general substrate transporter"/>
    <property type="match status" value="1"/>
</dbReference>
<comment type="caution">
    <text evidence="8">The sequence shown here is derived from an EMBL/GenBank/DDBJ whole genome shotgun (WGS) entry which is preliminary data.</text>
</comment>
<dbReference type="Gene3D" id="1.20.1250.20">
    <property type="entry name" value="MFS general substrate transporter like domains"/>
    <property type="match status" value="1"/>
</dbReference>
<feature type="transmembrane region" description="Helical" evidence="7">
    <location>
        <begin position="222"/>
        <end position="241"/>
    </location>
</feature>
<dbReference type="PANTHER" id="PTHR23517">
    <property type="entry name" value="RESISTANCE PROTEIN MDTM, PUTATIVE-RELATED-RELATED"/>
    <property type="match status" value="1"/>
</dbReference>
<evidence type="ECO:0000256" key="5">
    <source>
        <dbReference type="ARBA" id="ARBA00022989"/>
    </source>
</evidence>